<evidence type="ECO:0000256" key="1">
    <source>
        <dbReference type="SAM" id="MobiDB-lite"/>
    </source>
</evidence>
<name>A7AUG5_BABBO</name>
<accession>A7AUG5</accession>
<organism evidence="2 3">
    <name type="scientific">Babesia bovis</name>
    <dbReference type="NCBI Taxonomy" id="5865"/>
    <lineage>
        <taxon>Eukaryota</taxon>
        <taxon>Sar</taxon>
        <taxon>Alveolata</taxon>
        <taxon>Apicomplexa</taxon>
        <taxon>Aconoidasida</taxon>
        <taxon>Piroplasmida</taxon>
        <taxon>Babesiidae</taxon>
        <taxon>Babesia</taxon>
    </lineage>
</organism>
<keyword evidence="3" id="KW-1185">Reference proteome</keyword>
<dbReference type="KEGG" id="bbo:BBOV_II006260"/>
<comment type="caution">
    <text evidence="2">The sequence shown here is derived from an EMBL/GenBank/DDBJ whole genome shotgun (WGS) entry which is preliminary data.</text>
</comment>
<dbReference type="GeneID" id="5478378"/>
<gene>
    <name evidence="2" type="ORF">BBOV_II006260</name>
</gene>
<dbReference type="eggNOG" id="ENOG502TND5">
    <property type="taxonomic scope" value="Eukaryota"/>
</dbReference>
<protein>
    <submittedName>
        <fullName evidence="2">Uncharacterized protein</fullName>
    </submittedName>
</protein>
<reference evidence="3" key="2">
    <citation type="journal article" date="2020" name="Data Brief">
        <title>Transcriptome dataset of Babesia bovis life stages within vertebrate and invertebrate hosts.</title>
        <authorList>
            <person name="Ueti M.W."/>
            <person name="Johnson W.C."/>
            <person name="Kappmeyer L.S."/>
            <person name="Herndon D.R."/>
            <person name="Mousel M.R."/>
            <person name="Reif K.E."/>
            <person name="Taus N.S."/>
            <person name="Ifeonu O.O."/>
            <person name="Silva J.C."/>
            <person name="Suarez C.E."/>
            <person name="Brayton K.A."/>
        </authorList>
    </citation>
    <scope>NUCLEOTIDE SEQUENCE [LARGE SCALE GENOMIC DNA]</scope>
</reference>
<dbReference type="InterPro" id="IPR013924">
    <property type="entry name" value="RNase_H2_suC"/>
</dbReference>
<dbReference type="VEuPathDB" id="PiroplasmaDB:BBOV_II006260"/>
<dbReference type="OMA" id="YSGEREF"/>
<dbReference type="InParanoid" id="A7AUG5"/>
<reference evidence="3" key="3">
    <citation type="journal article" date="2021" name="Int. J. Parasitol.">
        <title>Comparative analysis of gene expression between Babesia bovis blood stages and kinetes allowed by improved genome annotation.</title>
        <authorList>
            <person name="Ueti M.W."/>
            <person name="Johnson W.C."/>
            <person name="Kappmeyer L.S."/>
            <person name="Herndon D.R."/>
            <person name="Mousel M.R."/>
            <person name="Reif K.E."/>
            <person name="Taus N.S."/>
            <person name="Ifeonu O.O."/>
            <person name="Silva J.C."/>
            <person name="Suarez C.E."/>
            <person name="Brayton K.A."/>
        </authorList>
    </citation>
    <scope>NUCLEOTIDE SEQUENCE [LARGE SCALE GENOMIC DNA]</scope>
</reference>
<feature type="region of interest" description="Disordered" evidence="1">
    <location>
        <begin position="186"/>
        <end position="207"/>
    </location>
</feature>
<reference evidence="2 3" key="1">
    <citation type="journal article" date="2007" name="PLoS Pathog.">
        <title>Genome sequence of Babesia bovis and comparative analysis of apicomplexan hemoprotozoa.</title>
        <authorList>
            <person name="Brayton K.A."/>
            <person name="Lau A.O.T."/>
            <person name="Herndon D.R."/>
            <person name="Hannick L."/>
            <person name="Kappmeyer L.S."/>
            <person name="Berens S.J."/>
            <person name="Bidwell S.L."/>
            <person name="Brown W.C."/>
            <person name="Crabtree J."/>
            <person name="Fadrosh D."/>
            <person name="Feldblum T."/>
            <person name="Forberger H.A."/>
            <person name="Haas B.J."/>
            <person name="Howell J.M."/>
            <person name="Khouri H."/>
            <person name="Koo H."/>
            <person name="Mann D.J."/>
            <person name="Norimine J."/>
            <person name="Paulsen I.T."/>
            <person name="Radune D."/>
            <person name="Ren Q."/>
            <person name="Smith R.K. Jr."/>
            <person name="Suarez C.E."/>
            <person name="White O."/>
            <person name="Wortman J.R."/>
            <person name="Knowles D.P. Jr."/>
            <person name="McElwain T.F."/>
            <person name="Nene V.M."/>
        </authorList>
    </citation>
    <scope>NUCLEOTIDE SEQUENCE [LARGE SCALE GENOMIC DNA]</scope>
    <source>
        <strain evidence="2">T2Bo</strain>
    </source>
</reference>
<sequence>MSDGYNVHVLPCLIKQPGDADIQGGFTDNIISLDSVSPETPLGGLSISDICGSVSRDVNFGVSGTERLSCDVYSSQYGSDPFLGKERLCTFLRGRCLRGSKLNFDAIGCRMSMVEVCNSTRQRNASSRSGLTPSYTLGELGPVESFTVWDRDSDISPLSPCLEGYKHIAVARALSDYSGERDYVEGYRPEAETSAASSPLPGQGAPH</sequence>
<dbReference type="EMBL" id="AAXT01000003">
    <property type="protein sequence ID" value="EDO06576.1"/>
    <property type="molecule type" value="Genomic_DNA"/>
</dbReference>
<dbReference type="RefSeq" id="XP_001610144.1">
    <property type="nucleotide sequence ID" value="XM_001610094.1"/>
</dbReference>
<dbReference type="Proteomes" id="UP000002173">
    <property type="component" value="Unassembled WGS sequence"/>
</dbReference>
<proteinExistence type="predicted"/>
<dbReference type="AlphaFoldDB" id="A7AUG5"/>
<evidence type="ECO:0000313" key="2">
    <source>
        <dbReference type="EMBL" id="EDO06576.1"/>
    </source>
</evidence>
<dbReference type="GO" id="GO:0032299">
    <property type="term" value="C:ribonuclease H2 complex"/>
    <property type="evidence" value="ECO:0007669"/>
    <property type="project" value="InterPro"/>
</dbReference>
<dbReference type="GO" id="GO:0006401">
    <property type="term" value="P:RNA catabolic process"/>
    <property type="evidence" value="ECO:0007669"/>
    <property type="project" value="InterPro"/>
</dbReference>
<dbReference type="Gene3D" id="2.40.128.680">
    <property type="match status" value="1"/>
</dbReference>
<evidence type="ECO:0000313" key="3">
    <source>
        <dbReference type="Proteomes" id="UP000002173"/>
    </source>
</evidence>
<dbReference type="Pfam" id="PF08615">
    <property type="entry name" value="RNase_H2_suC"/>
    <property type="match status" value="1"/>
</dbReference>